<dbReference type="Gene3D" id="2.60.200.20">
    <property type="match status" value="1"/>
</dbReference>
<dbReference type="InterPro" id="IPR008984">
    <property type="entry name" value="SMAD_FHA_dom_sf"/>
</dbReference>
<protein>
    <submittedName>
        <fullName evidence="8">FHA domain-containing protein</fullName>
    </submittedName>
</protein>
<evidence type="ECO:0000259" key="7">
    <source>
        <dbReference type="PROSITE" id="PS50901"/>
    </source>
</evidence>
<evidence type="ECO:0000259" key="6">
    <source>
        <dbReference type="PROSITE" id="PS50006"/>
    </source>
</evidence>
<reference evidence="9" key="1">
    <citation type="journal article" date="2019" name="Int. J. Syst. Evol. Microbiol.">
        <title>The Global Catalogue of Microorganisms (GCM) 10K type strain sequencing project: providing services to taxonomists for standard genome sequencing and annotation.</title>
        <authorList>
            <consortium name="The Broad Institute Genomics Platform"/>
            <consortium name="The Broad Institute Genome Sequencing Center for Infectious Disease"/>
            <person name="Wu L."/>
            <person name="Ma J."/>
        </authorList>
    </citation>
    <scope>NUCLEOTIDE SEQUENCE [LARGE SCALE GENOMIC DNA]</scope>
    <source>
        <strain evidence="9">JCM 4816</strain>
    </source>
</reference>
<evidence type="ECO:0000256" key="4">
    <source>
        <dbReference type="PROSITE-ProRule" id="PRU00289"/>
    </source>
</evidence>
<dbReference type="InterPro" id="IPR027417">
    <property type="entry name" value="P-loop_NTPase"/>
</dbReference>
<feature type="domain" description="FtsK" evidence="7">
    <location>
        <begin position="601"/>
        <end position="807"/>
    </location>
</feature>
<gene>
    <name evidence="8" type="ORF">ACFP3V_11160</name>
</gene>
<dbReference type="Proteomes" id="UP001596174">
    <property type="component" value="Unassembled WGS sequence"/>
</dbReference>
<evidence type="ECO:0000256" key="3">
    <source>
        <dbReference type="ARBA" id="ARBA00022840"/>
    </source>
</evidence>
<evidence type="ECO:0000313" key="8">
    <source>
        <dbReference type="EMBL" id="MFC5907775.1"/>
    </source>
</evidence>
<feature type="domain" description="FHA" evidence="6">
    <location>
        <begin position="129"/>
        <end position="179"/>
    </location>
</feature>
<name>A0ABW1FZ64_9ACTN</name>
<feature type="binding site" evidence="4">
    <location>
        <begin position="616"/>
        <end position="623"/>
    </location>
    <ligand>
        <name>ATP</name>
        <dbReference type="ChEBI" id="CHEBI:30616"/>
    </ligand>
</feature>
<dbReference type="Gene3D" id="3.40.50.300">
    <property type="entry name" value="P-loop containing nucleotide triphosphate hydrolases"/>
    <property type="match status" value="2"/>
</dbReference>
<dbReference type="PANTHER" id="PTHR22683">
    <property type="entry name" value="SPORULATION PROTEIN RELATED"/>
    <property type="match status" value="1"/>
</dbReference>
<evidence type="ECO:0000256" key="1">
    <source>
        <dbReference type="ARBA" id="ARBA00022553"/>
    </source>
</evidence>
<comment type="caution">
    <text evidence="8">The sequence shown here is derived from an EMBL/GenBank/DDBJ whole genome shotgun (WGS) entry which is preliminary data.</text>
</comment>
<dbReference type="EMBL" id="JBHSQJ010000042">
    <property type="protein sequence ID" value="MFC5907775.1"/>
    <property type="molecule type" value="Genomic_DNA"/>
</dbReference>
<keyword evidence="3 4" id="KW-0067">ATP-binding</keyword>
<feature type="region of interest" description="Disordered" evidence="5">
    <location>
        <begin position="858"/>
        <end position="880"/>
    </location>
</feature>
<keyword evidence="1" id="KW-0597">Phosphoprotein</keyword>
<evidence type="ECO:0000256" key="5">
    <source>
        <dbReference type="SAM" id="MobiDB-lite"/>
    </source>
</evidence>
<evidence type="ECO:0000256" key="2">
    <source>
        <dbReference type="ARBA" id="ARBA00022741"/>
    </source>
</evidence>
<dbReference type="Pfam" id="PF16697">
    <property type="entry name" value="Yop-YscD_cpl"/>
    <property type="match status" value="1"/>
</dbReference>
<dbReference type="InterPro" id="IPR050206">
    <property type="entry name" value="FtsK/SpoIIIE/SftA"/>
</dbReference>
<dbReference type="PANTHER" id="PTHR22683:SF1">
    <property type="entry name" value="TYPE VII SECRETION SYSTEM PROTEIN ESSC"/>
    <property type="match status" value="1"/>
</dbReference>
<dbReference type="SMART" id="SM00240">
    <property type="entry name" value="FHA"/>
    <property type="match status" value="1"/>
</dbReference>
<sequence length="908" mass="92824">MMQIRLTVLGPRESGPASSPHAPVPSADVQVSAPVGTTLGAVAAALAGAVGARPGARGGRSATHVHLYAGEQRLDERALLGHPPLVDGAVLRLDEPDVGYAPPAPDVTALHVVGGPDAGGIHLLHPGRVLVGRSAEADVPVDDPDVSRFHLVLQVGADGSVTVADTGSTNGTALDGALVGPEARPLPPGALLTLGESALRLVPGGPAAVPETVPDGQGQLQLTVRPAVAVPLGRTASGTGAVTPAAAAGESRAPLTARARGLLGRRRSAVPAASTAHRSGPADSGRWPDPAELLLTALGPGPRLWERSPEHPDALTVRLGTRGGRPLTLSLREAGSLGLAGPRPRLLGLARALVAQLAVLHAPGALELVLVAADGGRSADARVEDWSWLPWLPHVRPGHGQPCRLLTGFDADQALARLDELLPDSPFRVTAAAPTVVVVDGDPGSAPAREVLAALVAHGPARGVHVLALAEHADLLPHGLGATAAVTGDVGTLLTVERPAGFGSPAASGHHRAAPEHELVEGVALDAVSAGWAGRLARALAPLREPDGQRRAGRGALPESARLLDVLSLGQVTPAQVAERWAEQTVPSGAGPQALVGVDRDGPCGLDLGGHLLIGGGPGSGRTELLRALLASLAVAHRPDRLGLLLIEGRPPQDPARGLAPATELPHVIGLVTAEEEAAAAAALEAELDRRAELLGERSFSAWHAERAISTRLTPPRLPADDYPQRAAVLAVAQSQLPHLVVAVDDCDAVRSPALLAALEAVAERGPRLGVRLVLTTSRPETLSGTALDEAAGVRVALRSEDARATALVLQAEDAAPWSAEELPGRAWVRHPDGGVTAFQAARITGRIPRTATQRPTVTPLDWTTAGDPPTSRPLRELGNGPTDLALLASALQRATDTSAVSPLPALF</sequence>
<dbReference type="InterPro" id="IPR002543">
    <property type="entry name" value="FtsK_dom"/>
</dbReference>
<dbReference type="CDD" id="cd00060">
    <property type="entry name" value="FHA"/>
    <property type="match status" value="1"/>
</dbReference>
<dbReference type="InterPro" id="IPR032030">
    <property type="entry name" value="YscD_cytoplasmic_dom"/>
</dbReference>
<keyword evidence="2 4" id="KW-0547">Nucleotide-binding</keyword>
<feature type="region of interest" description="Disordered" evidence="5">
    <location>
        <begin position="266"/>
        <end position="288"/>
    </location>
</feature>
<dbReference type="SUPFAM" id="SSF49879">
    <property type="entry name" value="SMAD/FHA domain"/>
    <property type="match status" value="1"/>
</dbReference>
<dbReference type="InterPro" id="IPR000253">
    <property type="entry name" value="FHA_dom"/>
</dbReference>
<organism evidence="8 9">
    <name type="scientific">Streptacidiphilus monticola</name>
    <dbReference type="NCBI Taxonomy" id="2161674"/>
    <lineage>
        <taxon>Bacteria</taxon>
        <taxon>Bacillati</taxon>
        <taxon>Actinomycetota</taxon>
        <taxon>Actinomycetes</taxon>
        <taxon>Kitasatosporales</taxon>
        <taxon>Streptomycetaceae</taxon>
        <taxon>Streptacidiphilus</taxon>
    </lineage>
</organism>
<dbReference type="Pfam" id="PF01580">
    <property type="entry name" value="FtsK_SpoIIIE"/>
    <property type="match status" value="1"/>
</dbReference>
<evidence type="ECO:0000313" key="9">
    <source>
        <dbReference type="Proteomes" id="UP001596174"/>
    </source>
</evidence>
<proteinExistence type="predicted"/>
<dbReference type="PROSITE" id="PS50901">
    <property type="entry name" value="FTSK"/>
    <property type="match status" value="1"/>
</dbReference>
<dbReference type="SUPFAM" id="SSF52540">
    <property type="entry name" value="P-loop containing nucleoside triphosphate hydrolases"/>
    <property type="match status" value="1"/>
</dbReference>
<dbReference type="RefSeq" id="WP_380582541.1">
    <property type="nucleotide sequence ID" value="NZ_JBHSQJ010000042.1"/>
</dbReference>
<dbReference type="PROSITE" id="PS50006">
    <property type="entry name" value="FHA_DOMAIN"/>
    <property type="match status" value="1"/>
</dbReference>
<keyword evidence="9" id="KW-1185">Reference proteome</keyword>
<accession>A0ABW1FZ64</accession>